<proteinExistence type="predicted"/>
<feature type="region of interest" description="Disordered" evidence="1">
    <location>
        <begin position="198"/>
        <end position="228"/>
    </location>
</feature>
<sequence length="228" mass="24848">MAWVGEVGLSVPALPLQSALIQCCTERPQLLLPLVKQAEGPLREVLGRVLGEVATPALAVELLQFVGDEREELRAAAARAMSHSDAALAFDALSELAQDTTWFVRLRAIIGMGRLADPRAIPTLLRGLSDSNRLVRLRAAEALVQFRAVMVPVFQQVIQLQDGYGLHAYLTALENADMRGKLESQIQFSTKIGDEQKSMMQKVLQTGRLPTEEPQQSKPAANLSGSQP</sequence>
<gene>
    <name evidence="2" type="ORF">HRJ53_26115</name>
</gene>
<dbReference type="EMBL" id="JACDQQ010002513">
    <property type="protein sequence ID" value="MBA0088476.1"/>
    <property type="molecule type" value="Genomic_DNA"/>
</dbReference>
<comment type="caution">
    <text evidence="2">The sequence shown here is derived from an EMBL/GenBank/DDBJ whole genome shotgun (WGS) entry which is preliminary data.</text>
</comment>
<evidence type="ECO:0000256" key="1">
    <source>
        <dbReference type="SAM" id="MobiDB-lite"/>
    </source>
</evidence>
<evidence type="ECO:0000313" key="3">
    <source>
        <dbReference type="Proteomes" id="UP000567293"/>
    </source>
</evidence>
<dbReference type="AlphaFoldDB" id="A0A7V8NW46"/>
<evidence type="ECO:0000313" key="2">
    <source>
        <dbReference type="EMBL" id="MBA0088476.1"/>
    </source>
</evidence>
<accession>A0A7V8NW46</accession>
<dbReference type="InterPro" id="IPR011989">
    <property type="entry name" value="ARM-like"/>
</dbReference>
<dbReference type="Gene3D" id="1.25.10.10">
    <property type="entry name" value="Leucine-rich Repeat Variant"/>
    <property type="match status" value="1"/>
</dbReference>
<name>A0A7V8NW46_9BACT</name>
<feature type="compositionally biased region" description="Polar residues" evidence="1">
    <location>
        <begin position="213"/>
        <end position="228"/>
    </location>
</feature>
<dbReference type="SMART" id="SM00567">
    <property type="entry name" value="EZ_HEAT"/>
    <property type="match status" value="4"/>
</dbReference>
<reference evidence="2" key="1">
    <citation type="submission" date="2020-06" db="EMBL/GenBank/DDBJ databases">
        <title>Legume-microbial interactions unlock mineral nutrients during tropical forest succession.</title>
        <authorList>
            <person name="Epihov D.Z."/>
        </authorList>
    </citation>
    <scope>NUCLEOTIDE SEQUENCE [LARGE SCALE GENOMIC DNA]</scope>
    <source>
        <strain evidence="2">Pan2503</strain>
    </source>
</reference>
<dbReference type="Pfam" id="PF13646">
    <property type="entry name" value="HEAT_2"/>
    <property type="match status" value="1"/>
</dbReference>
<keyword evidence="3" id="KW-1185">Reference proteome</keyword>
<protein>
    <submittedName>
        <fullName evidence="2">HEAT repeat domain-containing protein</fullName>
    </submittedName>
</protein>
<organism evidence="2 3">
    <name type="scientific">Candidatus Acidiferrum panamense</name>
    <dbReference type="NCBI Taxonomy" id="2741543"/>
    <lineage>
        <taxon>Bacteria</taxon>
        <taxon>Pseudomonadati</taxon>
        <taxon>Acidobacteriota</taxon>
        <taxon>Terriglobia</taxon>
        <taxon>Candidatus Acidiferrales</taxon>
        <taxon>Candidatus Acidiferrum</taxon>
    </lineage>
</organism>
<dbReference type="InterPro" id="IPR004155">
    <property type="entry name" value="PBS_lyase_HEAT"/>
</dbReference>
<dbReference type="InterPro" id="IPR016024">
    <property type="entry name" value="ARM-type_fold"/>
</dbReference>
<dbReference type="Proteomes" id="UP000567293">
    <property type="component" value="Unassembled WGS sequence"/>
</dbReference>
<dbReference type="SUPFAM" id="SSF48371">
    <property type="entry name" value="ARM repeat"/>
    <property type="match status" value="1"/>
</dbReference>